<comment type="caution">
    <text evidence="2">The sequence shown here is derived from an EMBL/GenBank/DDBJ whole genome shotgun (WGS) entry which is preliminary data.</text>
</comment>
<reference evidence="2 3" key="1">
    <citation type="submission" date="2017-08" db="EMBL/GenBank/DDBJ databases">
        <title>Draft genome sequence of filamentous cyanobacterium Calothrix elsteri CCALA 953.</title>
        <authorList>
            <person name="Gagunashvili A.N."/>
            <person name="Elster J."/>
            <person name="Andresson O.S."/>
        </authorList>
    </citation>
    <scope>NUCLEOTIDE SEQUENCE [LARGE SCALE GENOMIC DNA]</scope>
    <source>
        <strain evidence="2 3">CCALA 953</strain>
    </source>
</reference>
<dbReference type="RefSeq" id="WP_095722783.1">
    <property type="nucleotide sequence ID" value="NZ_NTFS01000187.1"/>
</dbReference>
<organism evidence="2 3">
    <name type="scientific">Brunnivagina elsteri CCALA 953</name>
    <dbReference type="NCBI Taxonomy" id="987040"/>
    <lineage>
        <taxon>Bacteria</taxon>
        <taxon>Bacillati</taxon>
        <taxon>Cyanobacteriota</taxon>
        <taxon>Cyanophyceae</taxon>
        <taxon>Nostocales</taxon>
        <taxon>Calotrichaceae</taxon>
        <taxon>Brunnivagina</taxon>
    </lineage>
</organism>
<dbReference type="Proteomes" id="UP000218238">
    <property type="component" value="Unassembled WGS sequence"/>
</dbReference>
<evidence type="ECO:0008006" key="4">
    <source>
        <dbReference type="Google" id="ProtNLM"/>
    </source>
</evidence>
<feature type="compositionally biased region" description="Polar residues" evidence="1">
    <location>
        <begin position="27"/>
        <end position="40"/>
    </location>
</feature>
<sequence length="281" mass="31919">MVVKAKPSNDALISNKQTNNKQTNNKSIAQKESSQQTKTAQKYNGRLVLVTGDKGGTGKSVMARLLLDIYRHRNIDCIAYECDQSNPQLFRHYKNISPGVKTLKLNQRGGADALQDDLERFSPKVSLVDLPAGAAEYFESVASDIHLFKNAETMGYRITMVSVLGRVKDSVVQLKRLVDFCSDRVDYVVAKNLYWGEDKKFIRYNDSKIRQVLLHELAAVEILLPDLYDNLFDFIDSQDLAFRQALEHHDLTVSNRSRIFDWVDKAETQLETAAWMLGLDI</sequence>
<dbReference type="EMBL" id="NTFS01000187">
    <property type="protein sequence ID" value="PAX52924.1"/>
    <property type="molecule type" value="Genomic_DNA"/>
</dbReference>
<dbReference type="OrthoDB" id="200044at2"/>
<evidence type="ECO:0000313" key="3">
    <source>
        <dbReference type="Proteomes" id="UP000218238"/>
    </source>
</evidence>
<evidence type="ECO:0000256" key="1">
    <source>
        <dbReference type="SAM" id="MobiDB-lite"/>
    </source>
</evidence>
<proteinExistence type="predicted"/>
<feature type="compositionally biased region" description="Low complexity" evidence="1">
    <location>
        <begin position="15"/>
        <end position="26"/>
    </location>
</feature>
<dbReference type="AlphaFoldDB" id="A0A2A2TGQ3"/>
<name>A0A2A2TGQ3_9CYAN</name>
<evidence type="ECO:0000313" key="2">
    <source>
        <dbReference type="EMBL" id="PAX52924.1"/>
    </source>
</evidence>
<keyword evidence="3" id="KW-1185">Reference proteome</keyword>
<gene>
    <name evidence="2" type="ORF">CK510_16715</name>
</gene>
<feature type="region of interest" description="Disordered" evidence="1">
    <location>
        <begin position="1"/>
        <end position="40"/>
    </location>
</feature>
<accession>A0A2A2TGQ3</accession>
<protein>
    <recommendedName>
        <fullName evidence="4">CobQ/CobB/MinD/ParA nucleotide binding domain-containing protein</fullName>
    </recommendedName>
</protein>